<name>A0A6A5WUV9_9PLEO</name>
<dbReference type="AlphaFoldDB" id="A0A6A5WUV9"/>
<proteinExistence type="predicted"/>
<sequence>MRAAGWVADRGALSKCTGLIIVAFCVSKRGRRCNVQKRPGLLPMRPCCCILRITRIGGDDGEVVPELGGRVLSKTAAGPLHRVNNCAHCTEFARPRIGKLSDTLVLHYSTIRAAFGA</sequence>
<gene>
    <name evidence="1" type="ORF">P154DRAFT_337182</name>
</gene>
<protein>
    <submittedName>
        <fullName evidence="1">Uncharacterized protein</fullName>
    </submittedName>
</protein>
<accession>A0A6A5WUV9</accession>
<evidence type="ECO:0000313" key="1">
    <source>
        <dbReference type="EMBL" id="KAF2005377.1"/>
    </source>
</evidence>
<keyword evidence="2" id="KW-1185">Reference proteome</keyword>
<organism evidence="1 2">
    <name type="scientific">Amniculicola lignicola CBS 123094</name>
    <dbReference type="NCBI Taxonomy" id="1392246"/>
    <lineage>
        <taxon>Eukaryota</taxon>
        <taxon>Fungi</taxon>
        <taxon>Dikarya</taxon>
        <taxon>Ascomycota</taxon>
        <taxon>Pezizomycotina</taxon>
        <taxon>Dothideomycetes</taxon>
        <taxon>Pleosporomycetidae</taxon>
        <taxon>Pleosporales</taxon>
        <taxon>Amniculicolaceae</taxon>
        <taxon>Amniculicola</taxon>
    </lineage>
</organism>
<dbReference type="EMBL" id="ML977563">
    <property type="protein sequence ID" value="KAF2005377.1"/>
    <property type="molecule type" value="Genomic_DNA"/>
</dbReference>
<reference evidence="1" key="1">
    <citation type="journal article" date="2020" name="Stud. Mycol.">
        <title>101 Dothideomycetes genomes: a test case for predicting lifestyles and emergence of pathogens.</title>
        <authorList>
            <person name="Haridas S."/>
            <person name="Albert R."/>
            <person name="Binder M."/>
            <person name="Bloem J."/>
            <person name="Labutti K."/>
            <person name="Salamov A."/>
            <person name="Andreopoulos B."/>
            <person name="Baker S."/>
            <person name="Barry K."/>
            <person name="Bills G."/>
            <person name="Bluhm B."/>
            <person name="Cannon C."/>
            <person name="Castanera R."/>
            <person name="Culley D."/>
            <person name="Daum C."/>
            <person name="Ezra D."/>
            <person name="Gonzalez J."/>
            <person name="Henrissat B."/>
            <person name="Kuo A."/>
            <person name="Liang C."/>
            <person name="Lipzen A."/>
            <person name="Lutzoni F."/>
            <person name="Magnuson J."/>
            <person name="Mondo S."/>
            <person name="Nolan M."/>
            <person name="Ohm R."/>
            <person name="Pangilinan J."/>
            <person name="Park H.-J."/>
            <person name="Ramirez L."/>
            <person name="Alfaro M."/>
            <person name="Sun H."/>
            <person name="Tritt A."/>
            <person name="Yoshinaga Y."/>
            <person name="Zwiers L.-H."/>
            <person name="Turgeon B."/>
            <person name="Goodwin S."/>
            <person name="Spatafora J."/>
            <person name="Crous P."/>
            <person name="Grigoriev I."/>
        </authorList>
    </citation>
    <scope>NUCLEOTIDE SEQUENCE</scope>
    <source>
        <strain evidence="1">CBS 123094</strain>
    </source>
</reference>
<dbReference type="Proteomes" id="UP000799779">
    <property type="component" value="Unassembled WGS sequence"/>
</dbReference>
<evidence type="ECO:0000313" key="2">
    <source>
        <dbReference type="Proteomes" id="UP000799779"/>
    </source>
</evidence>